<gene>
    <name evidence="3" type="ORF">AVDCRST_MAG10-1241</name>
</gene>
<dbReference type="AlphaFoldDB" id="A0A6J4HUS1"/>
<dbReference type="Pfam" id="PF02272">
    <property type="entry name" value="DHHA1"/>
    <property type="match status" value="1"/>
</dbReference>
<dbReference type="EMBL" id="CADCTB010000083">
    <property type="protein sequence ID" value="CAA9232541.1"/>
    <property type="molecule type" value="Genomic_DNA"/>
</dbReference>
<dbReference type="PANTHER" id="PTHR47618">
    <property type="entry name" value="BIFUNCTIONAL OLIGORIBONUCLEASE AND PAP PHOSPHATASE NRNA"/>
    <property type="match status" value="1"/>
</dbReference>
<organism evidence="3">
    <name type="scientific">uncultured Acidimicrobiales bacterium</name>
    <dbReference type="NCBI Taxonomy" id="310071"/>
    <lineage>
        <taxon>Bacteria</taxon>
        <taxon>Bacillati</taxon>
        <taxon>Actinomycetota</taxon>
        <taxon>Acidimicrobiia</taxon>
        <taxon>Acidimicrobiales</taxon>
        <taxon>environmental samples</taxon>
    </lineage>
</organism>
<dbReference type="InterPro" id="IPR038763">
    <property type="entry name" value="DHH_sf"/>
</dbReference>
<name>A0A6J4HUS1_9ACTN</name>
<evidence type="ECO:0000259" key="1">
    <source>
        <dbReference type="Pfam" id="PF01368"/>
    </source>
</evidence>
<evidence type="ECO:0000259" key="2">
    <source>
        <dbReference type="Pfam" id="PF02272"/>
    </source>
</evidence>
<protein>
    <submittedName>
        <fullName evidence="3">RecJ</fullName>
    </submittedName>
</protein>
<dbReference type="Gene3D" id="3.90.1640.10">
    <property type="entry name" value="inorganic pyrophosphatase (n-terminal core)"/>
    <property type="match status" value="1"/>
</dbReference>
<dbReference type="PANTHER" id="PTHR47618:SF1">
    <property type="entry name" value="BIFUNCTIONAL OLIGORIBONUCLEASE AND PAP PHOSPHATASE NRNA"/>
    <property type="match status" value="1"/>
</dbReference>
<sequence>MSVGSTLEQAAAAIASAPSLALACHHTPDGDALGSMLAVHHLALAHGKQSVASWPEPFPVAPHYEFLPGLDLATKPADFPPEPDLMITFDCGSIGRLAELGEPAQRAHQLIVVDHHATNDGYGTINLIDPEAAASAVVVRRLLDRLGWELTREAAQCLYTGLICDTGRFQYESTTPAVFTLAEELSTFDLPIASMNRQLFEEHRLAYLRLAGAALQRAVYDGDRRFVATWVTAADLAEYGVCMEETEGLIDLIRRATEADVSAVLKETPEGTKVSLRAVTEFDVGRLAIAFGGGGHKAAAGFVSPLPVPELLEALRQSLPRVGAV</sequence>
<reference evidence="3" key="1">
    <citation type="submission" date="2020-02" db="EMBL/GenBank/DDBJ databases">
        <authorList>
            <person name="Meier V. D."/>
        </authorList>
    </citation>
    <scope>NUCLEOTIDE SEQUENCE</scope>
    <source>
        <strain evidence="3">AVDCRST_MAG10</strain>
    </source>
</reference>
<feature type="domain" description="DDH" evidence="1">
    <location>
        <begin position="23"/>
        <end position="161"/>
    </location>
</feature>
<dbReference type="Pfam" id="PF01368">
    <property type="entry name" value="DHH"/>
    <property type="match status" value="1"/>
</dbReference>
<dbReference type="SUPFAM" id="SSF64182">
    <property type="entry name" value="DHH phosphoesterases"/>
    <property type="match status" value="1"/>
</dbReference>
<dbReference type="InterPro" id="IPR001667">
    <property type="entry name" value="DDH_dom"/>
</dbReference>
<proteinExistence type="predicted"/>
<dbReference type="Gene3D" id="3.10.310.30">
    <property type="match status" value="1"/>
</dbReference>
<dbReference type="InterPro" id="IPR051319">
    <property type="entry name" value="Oligoribo/pAp-PDE_c-di-AMP_PDE"/>
</dbReference>
<accession>A0A6J4HUS1</accession>
<evidence type="ECO:0000313" key="3">
    <source>
        <dbReference type="EMBL" id="CAA9232541.1"/>
    </source>
</evidence>
<dbReference type="InterPro" id="IPR003156">
    <property type="entry name" value="DHHA1_dom"/>
</dbReference>
<dbReference type="GO" id="GO:0003676">
    <property type="term" value="F:nucleic acid binding"/>
    <property type="evidence" value="ECO:0007669"/>
    <property type="project" value="InterPro"/>
</dbReference>
<feature type="domain" description="DHHA1" evidence="2">
    <location>
        <begin position="238"/>
        <end position="317"/>
    </location>
</feature>